<keyword evidence="3" id="KW-1185">Reference proteome</keyword>
<accession>A0A134B9U6</accession>
<dbReference type="Pfam" id="PF23019">
    <property type="entry name" value="DUF7033"/>
    <property type="match status" value="1"/>
</dbReference>
<dbReference type="STRING" id="322095.HMPREF3185_00823"/>
<dbReference type="RefSeq" id="WP_060935224.1">
    <property type="nucleotide sequence ID" value="NZ_KQ960437.1"/>
</dbReference>
<dbReference type="Proteomes" id="UP000070224">
    <property type="component" value="Unassembled WGS sequence"/>
</dbReference>
<proteinExistence type="predicted"/>
<name>A0A134B9U6_9PORP</name>
<gene>
    <name evidence="2" type="ORF">HMPREF3185_00823</name>
</gene>
<feature type="domain" description="DUF7033" evidence="1">
    <location>
        <begin position="99"/>
        <end position="194"/>
    </location>
</feature>
<dbReference type="InterPro" id="IPR054297">
    <property type="entry name" value="DUF7033"/>
</dbReference>
<evidence type="ECO:0000313" key="3">
    <source>
        <dbReference type="Proteomes" id="UP000070224"/>
    </source>
</evidence>
<comment type="caution">
    <text evidence="2">The sequence shown here is derived from an EMBL/GenBank/DDBJ whole genome shotgun (WGS) entry which is preliminary data.</text>
</comment>
<protein>
    <recommendedName>
        <fullName evidence="1">DUF7033 domain-containing protein</fullName>
    </recommendedName>
</protein>
<evidence type="ECO:0000259" key="1">
    <source>
        <dbReference type="Pfam" id="PF23019"/>
    </source>
</evidence>
<dbReference type="AlphaFoldDB" id="A0A134B9U6"/>
<organism evidence="2 3">
    <name type="scientific">Porphyromonas somerae</name>
    <dbReference type="NCBI Taxonomy" id="322095"/>
    <lineage>
        <taxon>Bacteria</taxon>
        <taxon>Pseudomonadati</taxon>
        <taxon>Bacteroidota</taxon>
        <taxon>Bacteroidia</taxon>
        <taxon>Bacteroidales</taxon>
        <taxon>Porphyromonadaceae</taxon>
        <taxon>Porphyromonas</taxon>
    </lineage>
</organism>
<reference evidence="3" key="1">
    <citation type="submission" date="2016-01" db="EMBL/GenBank/DDBJ databases">
        <authorList>
            <person name="Mitreva M."/>
            <person name="Pepin K.H."/>
            <person name="Mihindukulasuriya K.A."/>
            <person name="Fulton R."/>
            <person name="Fronick C."/>
            <person name="O'Laughlin M."/>
            <person name="Miner T."/>
            <person name="Herter B."/>
            <person name="Rosa B.A."/>
            <person name="Cordes M."/>
            <person name="Tomlinson C."/>
            <person name="Wollam A."/>
            <person name="Palsikar V.B."/>
            <person name="Mardis E.R."/>
            <person name="Wilson R.K."/>
        </authorList>
    </citation>
    <scope>NUCLEOTIDE SEQUENCE [LARGE SCALE GENOMIC DNA]</scope>
    <source>
        <strain evidence="3">KA00683</strain>
    </source>
</reference>
<dbReference type="PATRIC" id="fig|322095.3.peg.810"/>
<dbReference type="OrthoDB" id="5573484at2"/>
<sequence length="457" mass="53745">MLSKKIRQYLIDFLVGSLWVQSEGDDRFQRRFEAIGYTDDPEQMKLYPIVIIPSGFFKMDVYGTEESMPTLPLKTWRGIPLLFGEPREEWSADGSQLIIHADLLASTYFLISRYEEMYRRSERDSYGRFPGKSSLPYRAGFLHRPIIDEYGEALRQLLLETGIAERHNLRLEERPHTFSRVNLTHDLSRPYNYRGWRSFLRAWLKQKKSPLEAARLSFSADVEDDYFTFPKFLKWDRNTCDSLGRDRSDIFLFIRMPSRHPLDKPYYSLHSLYLRRILSIAAKHKVLLALQCSYAAGHQSELISKERHQFEKAFRQRPRGLRHNKLTSCEPEDLLQAYVSGFRNDYSMGYADVVGFRLGTCRPVKFINPNTRLLTELILHPLVLRDLTLSDQRYMALEQDEAERIAHDLIRTTARYNGELTLLWHNDLLSQKTHPWHSVLYRSMLRLIEELGAEPQA</sequence>
<dbReference type="EMBL" id="LSDK01000057">
    <property type="protein sequence ID" value="KXB76712.1"/>
    <property type="molecule type" value="Genomic_DNA"/>
</dbReference>
<evidence type="ECO:0000313" key="2">
    <source>
        <dbReference type="EMBL" id="KXB76712.1"/>
    </source>
</evidence>